<dbReference type="InterPro" id="IPR022653">
    <property type="entry name" value="De-COase2_pyr-phos_BS"/>
</dbReference>
<keyword evidence="2" id="KW-0210">Decarboxylase</keyword>
<dbReference type="SUPFAM" id="SSF51419">
    <property type="entry name" value="PLP-binding barrel"/>
    <property type="match status" value="1"/>
</dbReference>
<evidence type="ECO:0000259" key="4">
    <source>
        <dbReference type="Pfam" id="PF02784"/>
    </source>
</evidence>
<dbReference type="InterPro" id="IPR029066">
    <property type="entry name" value="PLP-binding_barrel"/>
</dbReference>
<organism evidence="5 6">
    <name type="scientific">Nocardiopsis coralli</name>
    <dbReference type="NCBI Taxonomy" id="2772213"/>
    <lineage>
        <taxon>Bacteria</taxon>
        <taxon>Bacillati</taxon>
        <taxon>Actinomycetota</taxon>
        <taxon>Actinomycetes</taxon>
        <taxon>Streptosporangiales</taxon>
        <taxon>Nocardiopsidaceae</taxon>
        <taxon>Nocardiopsis</taxon>
    </lineage>
</organism>
<feature type="domain" description="Orn/DAP/Arg decarboxylase 2 N-terminal" evidence="4">
    <location>
        <begin position="37"/>
        <end position="256"/>
    </location>
</feature>
<protein>
    <recommendedName>
        <fullName evidence="4">Orn/DAP/Arg decarboxylase 2 N-terminal domain-containing protein</fullName>
    </recommendedName>
</protein>
<evidence type="ECO:0000256" key="1">
    <source>
        <dbReference type="ARBA" id="ARBA00001933"/>
    </source>
</evidence>
<keyword evidence="3" id="KW-0663">Pyridoxal phosphate</keyword>
<dbReference type="Gene3D" id="3.20.20.10">
    <property type="entry name" value="Alanine racemase"/>
    <property type="match status" value="1"/>
</dbReference>
<dbReference type="PANTHER" id="PTHR43727:SF2">
    <property type="entry name" value="GROUP IV DECARBOXYLASE"/>
    <property type="match status" value="1"/>
</dbReference>
<dbReference type="InterPro" id="IPR000183">
    <property type="entry name" value="Orn/DAP/Arg_de-COase"/>
</dbReference>
<keyword evidence="2" id="KW-0456">Lyase</keyword>
<dbReference type="InterPro" id="IPR022644">
    <property type="entry name" value="De-COase2_N"/>
</dbReference>
<keyword evidence="6" id="KW-1185">Reference proteome</keyword>
<name>A0ABR9PB42_9ACTN</name>
<dbReference type="PROSITE" id="PS00878">
    <property type="entry name" value="ODR_DC_2_1"/>
    <property type="match status" value="1"/>
</dbReference>
<evidence type="ECO:0000256" key="3">
    <source>
        <dbReference type="ARBA" id="ARBA00022898"/>
    </source>
</evidence>
<dbReference type="RefSeq" id="WP_193123658.1">
    <property type="nucleotide sequence ID" value="NZ_JADBGI010000020.1"/>
</dbReference>
<evidence type="ECO:0000256" key="2">
    <source>
        <dbReference type="ARBA" id="ARBA00022793"/>
    </source>
</evidence>
<evidence type="ECO:0000313" key="6">
    <source>
        <dbReference type="Proteomes" id="UP000806528"/>
    </source>
</evidence>
<proteinExistence type="predicted"/>
<comment type="cofactor">
    <cofactor evidence="1">
        <name>pyridoxal 5'-phosphate</name>
        <dbReference type="ChEBI" id="CHEBI:597326"/>
    </cofactor>
</comment>
<dbReference type="PANTHER" id="PTHR43727">
    <property type="entry name" value="DIAMINOPIMELATE DECARBOXYLASE"/>
    <property type="match status" value="1"/>
</dbReference>
<dbReference type="Gene3D" id="2.40.37.10">
    <property type="entry name" value="Lyase, Ornithine Decarboxylase, Chain A, domain 1"/>
    <property type="match status" value="1"/>
</dbReference>
<gene>
    <name evidence="5" type="ORF">IDM40_20535</name>
</gene>
<comment type="caution">
    <text evidence="5">The sequence shown here is derived from an EMBL/GenBank/DDBJ whole genome shotgun (WGS) entry which is preliminary data.</text>
</comment>
<dbReference type="InterPro" id="IPR009006">
    <property type="entry name" value="Ala_racemase/Decarboxylase_C"/>
</dbReference>
<dbReference type="Proteomes" id="UP000806528">
    <property type="component" value="Unassembled WGS sequence"/>
</dbReference>
<dbReference type="SUPFAM" id="SSF50621">
    <property type="entry name" value="Alanine racemase C-terminal domain-like"/>
    <property type="match status" value="1"/>
</dbReference>
<accession>A0ABR9PB42</accession>
<dbReference type="PRINTS" id="PR01179">
    <property type="entry name" value="ODADCRBXLASE"/>
</dbReference>
<dbReference type="Pfam" id="PF02784">
    <property type="entry name" value="Orn_Arg_deC_N"/>
    <property type="match status" value="1"/>
</dbReference>
<dbReference type="EMBL" id="JADBGI010000020">
    <property type="protein sequence ID" value="MBE3001060.1"/>
    <property type="molecule type" value="Genomic_DNA"/>
</dbReference>
<reference evidence="5 6" key="1">
    <citation type="submission" date="2020-09" db="EMBL/GenBank/DDBJ databases">
        <title>Diversity and distribution of actinomycetes associated with coral in the coast of Hainan.</title>
        <authorList>
            <person name="Li F."/>
        </authorList>
    </citation>
    <scope>NUCLEOTIDE SEQUENCE [LARGE SCALE GENOMIC DNA]</scope>
    <source>
        <strain evidence="5 6">HNM0947</strain>
    </source>
</reference>
<sequence>MTIVPSAPGEAVLRAARTVGTPALLYDLDAITTTVRALREDTADLPDRGLLFALKANRFPPLLRHLAGLGVGADVASPAEFRAARDAGMDPISATGPGLTGEHLATMAEHGAMVDVDGVDQLRSLLRARPVPREIGLRLRVPMAEQDRTSGRRASRFGAEPADPELHRLLDEAGVRVVRLHVHSGEVGTPERARLLASALLTCLRAFPQVRTLNLGGGLTTLYVDRQRARQAWKRVAERLADAPVRVLLEPGMLTTALAGYLVVSLRSVDRLPDGRGYAVADASGWNLFTWGSPRVVARVPDRGGEGHPHLIGGVTCYENDVLAEEAALTDPRPGDRLVFNASGAYTASMMRDLHGWGPPRQEVVRVEGGRST</sequence>
<evidence type="ECO:0000313" key="5">
    <source>
        <dbReference type="EMBL" id="MBE3001060.1"/>
    </source>
</evidence>